<evidence type="ECO:0000313" key="4">
    <source>
        <dbReference type="Proteomes" id="UP000075714"/>
    </source>
</evidence>
<feature type="signal peptide" evidence="1">
    <location>
        <begin position="1"/>
        <end position="31"/>
    </location>
</feature>
<dbReference type="InterPro" id="IPR000782">
    <property type="entry name" value="FAS1_domain"/>
</dbReference>
<dbReference type="OrthoDB" id="286301at2759"/>
<feature type="domain" description="FAS1" evidence="2">
    <location>
        <begin position="54"/>
        <end position="192"/>
    </location>
</feature>
<dbReference type="Gene3D" id="2.30.180.10">
    <property type="entry name" value="FAS1 domain"/>
    <property type="match status" value="2"/>
</dbReference>
<dbReference type="Proteomes" id="UP000075714">
    <property type="component" value="Unassembled WGS sequence"/>
</dbReference>
<gene>
    <name evidence="3" type="ORF">GPECTOR_1g501</name>
</gene>
<dbReference type="InterPro" id="IPR050904">
    <property type="entry name" value="Adhesion/Biosynth-related"/>
</dbReference>
<dbReference type="PROSITE" id="PS50213">
    <property type="entry name" value="FAS1"/>
    <property type="match status" value="2"/>
</dbReference>
<dbReference type="PANTHER" id="PTHR10900">
    <property type="entry name" value="PERIOSTIN-RELATED"/>
    <property type="match status" value="1"/>
</dbReference>
<keyword evidence="4" id="KW-1185">Reference proteome</keyword>
<organism evidence="3 4">
    <name type="scientific">Gonium pectorale</name>
    <name type="common">Green alga</name>
    <dbReference type="NCBI Taxonomy" id="33097"/>
    <lineage>
        <taxon>Eukaryota</taxon>
        <taxon>Viridiplantae</taxon>
        <taxon>Chlorophyta</taxon>
        <taxon>core chlorophytes</taxon>
        <taxon>Chlorophyceae</taxon>
        <taxon>CS clade</taxon>
        <taxon>Chlamydomonadales</taxon>
        <taxon>Volvocaceae</taxon>
        <taxon>Gonium</taxon>
    </lineage>
</organism>
<comment type="caution">
    <text evidence="3">The sequence shown here is derived from an EMBL/GenBank/DDBJ whole genome shotgun (WGS) entry which is preliminary data.</text>
</comment>
<dbReference type="InterPro" id="IPR036378">
    <property type="entry name" value="FAS1_dom_sf"/>
</dbReference>
<protein>
    <recommendedName>
        <fullName evidence="2">FAS1 domain-containing protein</fullName>
    </recommendedName>
</protein>
<proteinExistence type="predicted"/>
<dbReference type="EMBL" id="LSYV01000002">
    <property type="protein sequence ID" value="KXZ56559.1"/>
    <property type="molecule type" value="Genomic_DNA"/>
</dbReference>
<dbReference type="AlphaFoldDB" id="A0A150H313"/>
<reference evidence="4" key="1">
    <citation type="journal article" date="2016" name="Nat. Commun.">
        <title>The Gonium pectorale genome demonstrates co-option of cell cycle regulation during the evolution of multicellularity.</title>
        <authorList>
            <person name="Hanschen E.R."/>
            <person name="Marriage T.N."/>
            <person name="Ferris P.J."/>
            <person name="Hamaji T."/>
            <person name="Toyoda A."/>
            <person name="Fujiyama A."/>
            <person name="Neme R."/>
            <person name="Noguchi H."/>
            <person name="Minakuchi Y."/>
            <person name="Suzuki M."/>
            <person name="Kawai-Toyooka H."/>
            <person name="Smith D.R."/>
            <person name="Sparks H."/>
            <person name="Anderson J."/>
            <person name="Bakaric R."/>
            <person name="Luria V."/>
            <person name="Karger A."/>
            <person name="Kirschner M.W."/>
            <person name="Durand P.M."/>
            <person name="Michod R.E."/>
            <person name="Nozaki H."/>
            <person name="Olson B.J."/>
        </authorList>
    </citation>
    <scope>NUCLEOTIDE SEQUENCE [LARGE SCALE GENOMIC DNA]</scope>
    <source>
        <strain evidence="4">NIES-2863</strain>
    </source>
</reference>
<evidence type="ECO:0000256" key="1">
    <source>
        <dbReference type="SAM" id="SignalP"/>
    </source>
</evidence>
<dbReference type="SUPFAM" id="SSF82153">
    <property type="entry name" value="FAS1 domain"/>
    <property type="match status" value="2"/>
</dbReference>
<dbReference type="PANTHER" id="PTHR10900:SF77">
    <property type="entry name" value="FI19380P1"/>
    <property type="match status" value="1"/>
</dbReference>
<evidence type="ECO:0000259" key="2">
    <source>
        <dbReference type="PROSITE" id="PS50213"/>
    </source>
</evidence>
<evidence type="ECO:0000313" key="3">
    <source>
        <dbReference type="EMBL" id="KXZ56559.1"/>
    </source>
</evidence>
<accession>A0A150H313</accession>
<dbReference type="GO" id="GO:0005615">
    <property type="term" value="C:extracellular space"/>
    <property type="evidence" value="ECO:0007669"/>
    <property type="project" value="TreeGrafter"/>
</dbReference>
<dbReference type="Pfam" id="PF02469">
    <property type="entry name" value="Fasciclin"/>
    <property type="match status" value="2"/>
</dbReference>
<feature type="chain" id="PRO_5007562374" description="FAS1 domain-containing protein" evidence="1">
    <location>
        <begin position="32"/>
        <end position="401"/>
    </location>
</feature>
<keyword evidence="1" id="KW-0732">Signal</keyword>
<name>A0A150H313_GONPE</name>
<sequence>MARASGPRCSALAALAVCGLLLAAGPGGIRAEDSASASPEADPLKLSDQIGCDGTSVLSALTMTPELRALRASLRVAGLQGRLNDEPGNVTVFAPTDRAFAEFLNDVGTDLTRLFADPTTLRHLLLYHMLPRGVSPEQLRAAPVFQTFWADKEVFVPQPFQGVVSGESGTTARISKSVKVCNSYIYLISYVLLPGPSLEALPPFAEYKPPAQSIGLAAGSAAGTGGGGGACSPNATVLDLLQSNANLSVLISMVETAKLSGALANASAASGPGVTLLAPLDEAWREAAGRLQMPNASADGFRQLDSATLRTVLLGHVIPRYLPPAKLASQLYGTLAGPAAGPVLVSAVPGNVTLQTPTTDARVVGANAADVCNVAVYLIDSVLLPARLPAPPAEVQTKRKK</sequence>
<dbReference type="SMART" id="SM00554">
    <property type="entry name" value="FAS1"/>
    <property type="match status" value="2"/>
</dbReference>
<feature type="domain" description="FAS1" evidence="2">
    <location>
        <begin position="234"/>
        <end position="383"/>
    </location>
</feature>